<dbReference type="InterPro" id="IPR011029">
    <property type="entry name" value="DEATH-like_dom_sf"/>
</dbReference>
<dbReference type="SUPFAM" id="SSF47986">
    <property type="entry name" value="DEATH domain"/>
    <property type="match status" value="1"/>
</dbReference>
<dbReference type="EMBL" id="OV696693">
    <property type="protein sequence ID" value="CAH1271429.1"/>
    <property type="molecule type" value="Genomic_DNA"/>
</dbReference>
<dbReference type="CDD" id="cd01670">
    <property type="entry name" value="Death"/>
    <property type="match status" value="1"/>
</dbReference>
<dbReference type="PROSITE" id="PS50017">
    <property type="entry name" value="DEATH_DOMAIN"/>
    <property type="match status" value="1"/>
</dbReference>
<dbReference type="Gene3D" id="1.10.533.10">
    <property type="entry name" value="Death Domain, Fas"/>
    <property type="match status" value="1"/>
</dbReference>
<gene>
    <name evidence="2" type="primary">Hypp4645</name>
    <name evidence="2" type="ORF">BLAG_LOCUS23459</name>
</gene>
<accession>A0A8K0AEW3</accession>
<dbReference type="AlphaFoldDB" id="A0A8K0AEW3"/>
<evidence type="ECO:0000259" key="1">
    <source>
        <dbReference type="PROSITE" id="PS50017"/>
    </source>
</evidence>
<dbReference type="GO" id="GO:0007165">
    <property type="term" value="P:signal transduction"/>
    <property type="evidence" value="ECO:0007669"/>
    <property type="project" value="InterPro"/>
</dbReference>
<proteinExistence type="predicted"/>
<dbReference type="OrthoDB" id="9988315at2759"/>
<organism evidence="2 3">
    <name type="scientific">Branchiostoma lanceolatum</name>
    <name type="common">Common lancelet</name>
    <name type="synonym">Amphioxus lanceolatum</name>
    <dbReference type="NCBI Taxonomy" id="7740"/>
    <lineage>
        <taxon>Eukaryota</taxon>
        <taxon>Metazoa</taxon>
        <taxon>Chordata</taxon>
        <taxon>Cephalochordata</taxon>
        <taxon>Leptocardii</taxon>
        <taxon>Amphioxiformes</taxon>
        <taxon>Branchiostomatidae</taxon>
        <taxon>Branchiostoma</taxon>
    </lineage>
</organism>
<keyword evidence="3" id="KW-1185">Reference proteome</keyword>
<evidence type="ECO:0000313" key="3">
    <source>
        <dbReference type="Proteomes" id="UP000838412"/>
    </source>
</evidence>
<reference evidence="2" key="1">
    <citation type="submission" date="2022-01" db="EMBL/GenBank/DDBJ databases">
        <authorList>
            <person name="Braso-Vives M."/>
        </authorList>
    </citation>
    <scope>NUCLEOTIDE SEQUENCE</scope>
</reference>
<dbReference type="InterPro" id="IPR000488">
    <property type="entry name" value="Death_dom"/>
</dbReference>
<name>A0A8K0AEW3_BRALA</name>
<dbReference type="Proteomes" id="UP000838412">
    <property type="component" value="Chromosome 8"/>
</dbReference>
<sequence>MGEEQQTGCLDELGENYTGWLAKRLGYDWKLLAFELGFTRQQLSAIEKKIQGTVRARCAEMFRQWEEQFPELHDKVVILRRAFVGIQRGELADDLYQRYTQIPPWLNRYQENNNWNTRTFPPRVKGDYGLFHLPLEITAQQSDQDANK</sequence>
<evidence type="ECO:0000313" key="2">
    <source>
        <dbReference type="EMBL" id="CAH1271429.1"/>
    </source>
</evidence>
<feature type="domain" description="Death" evidence="1">
    <location>
        <begin position="21"/>
        <end position="99"/>
    </location>
</feature>
<protein>
    <submittedName>
        <fullName evidence="2">Hypp4645 protein</fullName>
    </submittedName>
</protein>
<dbReference type="Pfam" id="PF00531">
    <property type="entry name" value="Death"/>
    <property type="match status" value="1"/>
</dbReference>